<gene>
    <name evidence="1" type="ORF">CMC5_031000</name>
</gene>
<name>A0A0K1EEE5_CHOCO</name>
<protein>
    <recommendedName>
        <fullName evidence="3">Phosphoesterase</fullName>
    </recommendedName>
</protein>
<evidence type="ECO:0000313" key="1">
    <source>
        <dbReference type="EMBL" id="AKT38953.1"/>
    </source>
</evidence>
<reference evidence="1 2" key="1">
    <citation type="submission" date="2015-07" db="EMBL/GenBank/DDBJ databases">
        <title>Genome analysis of myxobacterium Chondromyces crocatus Cm c5 reveals a high potential for natural compound synthesis and the genetic basis for the loss of fruiting body formation.</title>
        <authorList>
            <person name="Zaburannyi N."/>
            <person name="Bunk B."/>
            <person name="Maier J."/>
            <person name="Overmann J."/>
            <person name="Mueller R."/>
        </authorList>
    </citation>
    <scope>NUCLEOTIDE SEQUENCE [LARGE SCALE GENOMIC DNA]</scope>
    <source>
        <strain evidence="1 2">Cm c5</strain>
    </source>
</reference>
<proteinExistence type="predicted"/>
<keyword evidence="2" id="KW-1185">Reference proteome</keyword>
<dbReference type="KEGG" id="ccro:CMC5_031000"/>
<evidence type="ECO:0000313" key="2">
    <source>
        <dbReference type="Proteomes" id="UP000067626"/>
    </source>
</evidence>
<organism evidence="1 2">
    <name type="scientific">Chondromyces crocatus</name>
    <dbReference type="NCBI Taxonomy" id="52"/>
    <lineage>
        <taxon>Bacteria</taxon>
        <taxon>Pseudomonadati</taxon>
        <taxon>Myxococcota</taxon>
        <taxon>Polyangia</taxon>
        <taxon>Polyangiales</taxon>
        <taxon>Polyangiaceae</taxon>
        <taxon>Chondromyces</taxon>
    </lineage>
</organism>
<dbReference type="STRING" id="52.CMC5_031000"/>
<evidence type="ECO:0008006" key="3">
    <source>
        <dbReference type="Google" id="ProtNLM"/>
    </source>
</evidence>
<dbReference type="Proteomes" id="UP000067626">
    <property type="component" value="Chromosome"/>
</dbReference>
<dbReference type="InterPro" id="IPR038763">
    <property type="entry name" value="DHH_sf"/>
</dbReference>
<dbReference type="EMBL" id="CP012159">
    <property type="protein sequence ID" value="AKT38953.1"/>
    <property type="molecule type" value="Genomic_DNA"/>
</dbReference>
<dbReference type="SUPFAM" id="SSF64182">
    <property type="entry name" value="DHH phosphoesterases"/>
    <property type="match status" value="1"/>
</dbReference>
<dbReference type="RefSeq" id="WP_050431119.1">
    <property type="nucleotide sequence ID" value="NZ_CP012159.1"/>
</dbReference>
<dbReference type="AlphaFoldDB" id="A0A0K1EEE5"/>
<accession>A0A0K1EEE5</accession>
<sequence length="341" mass="37321">MTPRNIVVATHGHCFDGMASATLFTRLLQELRAGQALSFRYRSCGYGPGMSMIPPAWLDGDDNAILDFRYTPTKKLTWYFDHHVTGFGSDAEREGALAGAAETLTSPVERDPDVAPRVFYDATYGSCTRLIADVCRERYGIDTTRQNDLVSWAEVIDTASFPTAEAAVSREEPIMQLASVVEHSGDAPFLTSIIPRLIERPVGEVARDADVQERWQPLARAQATFATRIERGAKRIGRVVMVDLSDAPLVAVGKFMTYAMFPDAVYSVTLSRQKAHYKLSIGYNPWCGVPRDREIAPICQRYGGGGHPVVGAASFPLSALPQARKAAEEAVAELNQPGPEP</sequence>
<dbReference type="OrthoDB" id="105221at2"/>